<evidence type="ECO:0000256" key="5">
    <source>
        <dbReference type="HAMAP-Rule" id="MF_01632"/>
    </source>
</evidence>
<protein>
    <recommendedName>
        <fullName evidence="5">Probable chorismate pyruvate-lyase</fullName>
        <shortName evidence="5">CL</shortName>
        <shortName evidence="5">CPL</shortName>
        <ecNumber evidence="5">4.1.3.40</ecNumber>
    </recommendedName>
</protein>
<keyword evidence="4 5" id="KW-0670">Pyruvate</keyword>
<dbReference type="UniPathway" id="UPA00232"/>
<keyword evidence="3 5" id="KW-0456">Lyase</keyword>
<feature type="binding site" evidence="5">
    <location>
        <position position="206"/>
    </location>
    <ligand>
        <name>substrate</name>
    </ligand>
</feature>
<dbReference type="Pfam" id="PF04345">
    <property type="entry name" value="Chor_lyase"/>
    <property type="match status" value="1"/>
</dbReference>
<keyword evidence="1 5" id="KW-0963">Cytoplasm</keyword>
<gene>
    <name evidence="6" type="primary">iC</name>
    <name evidence="5" type="synonym">ubiC</name>
</gene>
<evidence type="ECO:0000256" key="3">
    <source>
        <dbReference type="ARBA" id="ARBA00023239"/>
    </source>
</evidence>
<proteinExistence type="inferred from homology"/>
<evidence type="ECO:0000256" key="2">
    <source>
        <dbReference type="ARBA" id="ARBA00022688"/>
    </source>
</evidence>
<comment type="caution">
    <text evidence="5">Lacks conserved residue(s) required for the propagation of feature annotation.</text>
</comment>
<dbReference type="InterPro" id="IPR007440">
    <property type="entry name" value="Chorismate--pyruvate_lyase"/>
</dbReference>
<dbReference type="EMBL" id="AJ937761">
    <property type="protein sequence ID" value="CAI78484.1"/>
    <property type="molecule type" value="Genomic_DNA"/>
</dbReference>
<dbReference type="HAMAP" id="MF_01632">
    <property type="entry name" value="UbiC"/>
    <property type="match status" value="1"/>
</dbReference>
<dbReference type="PANTHER" id="PTHR38683">
    <property type="entry name" value="CHORISMATE PYRUVATE-LYASE"/>
    <property type="match status" value="1"/>
</dbReference>
<sequence>MQRATGLYNRSPITTWHATRSRRQLWHNAGFPQQRLHTVSDTQRGWLSRPPALPRSLRRWLCDRGSLTRRLKARCARFSVTPLTTGLARANFDEMVLVGLSGRQLAYVRDVTLRCDDQVVVFAHSVLTRKSLRSAWNGITRLGSRPLGEALFNNPRIRRQALAYRKLRPHHPLFRRINLHLPQTERCLWARRSVFCLAGHPLLVTEVFLPSITPL</sequence>
<comment type="pathway">
    <text evidence="5">Cofactor biosynthesis; ubiquinone biosynthesis.</text>
</comment>
<comment type="function">
    <text evidence="5">Removes the pyruvyl group from chorismate, with concomitant aromatization of the ring, to provide 4-hydroxybenzoate (4HB) for the ubiquinone pathway.</text>
</comment>
<evidence type="ECO:0000256" key="4">
    <source>
        <dbReference type="ARBA" id="ARBA00023317"/>
    </source>
</evidence>
<comment type="similarity">
    <text evidence="5">Belongs to the UbiC family.</text>
</comment>
<accession>Q2Z0B6</accession>
<dbReference type="SUPFAM" id="SSF64288">
    <property type="entry name" value="Chorismate lyase-like"/>
    <property type="match status" value="1"/>
</dbReference>
<evidence type="ECO:0000256" key="1">
    <source>
        <dbReference type="ARBA" id="ARBA00022490"/>
    </source>
</evidence>
<dbReference type="PANTHER" id="PTHR38683:SF1">
    <property type="entry name" value="CHORISMATE PYRUVATE-LYASE"/>
    <property type="match status" value="1"/>
</dbReference>
<dbReference type="GO" id="GO:0005829">
    <property type="term" value="C:cytosol"/>
    <property type="evidence" value="ECO:0007669"/>
    <property type="project" value="TreeGrafter"/>
</dbReference>
<dbReference type="GO" id="GO:0008813">
    <property type="term" value="F:chorismate lyase activity"/>
    <property type="evidence" value="ECO:0007669"/>
    <property type="project" value="UniProtKB-UniRule"/>
</dbReference>
<feature type="binding site" evidence="5">
    <location>
        <position position="109"/>
    </location>
    <ligand>
        <name>substrate</name>
    </ligand>
</feature>
<evidence type="ECO:0000313" key="6">
    <source>
        <dbReference type="EMBL" id="CAI78484.1"/>
    </source>
</evidence>
<dbReference type="Gene3D" id="3.40.1410.10">
    <property type="entry name" value="Chorismate lyase-like"/>
    <property type="match status" value="1"/>
</dbReference>
<comment type="catalytic activity">
    <reaction evidence="5">
        <text>chorismate = 4-hydroxybenzoate + pyruvate</text>
        <dbReference type="Rhea" id="RHEA:16505"/>
        <dbReference type="ChEBI" id="CHEBI:15361"/>
        <dbReference type="ChEBI" id="CHEBI:17879"/>
        <dbReference type="ChEBI" id="CHEBI:29748"/>
        <dbReference type="EC" id="4.1.3.40"/>
    </reaction>
</comment>
<dbReference type="EC" id="4.1.3.40" evidence="5"/>
<dbReference type="AlphaFoldDB" id="Q2Z0B6"/>
<feature type="binding site" evidence="5">
    <location>
        <position position="147"/>
    </location>
    <ligand>
        <name>substrate</name>
    </ligand>
</feature>
<organism evidence="6">
    <name type="scientific">uncultured beta proteobacterium</name>
    <dbReference type="NCBI Taxonomy" id="86027"/>
    <lineage>
        <taxon>Bacteria</taxon>
        <taxon>Pseudomonadati</taxon>
        <taxon>Pseudomonadota</taxon>
        <taxon>Betaproteobacteria</taxon>
        <taxon>environmental samples</taxon>
    </lineage>
</organism>
<dbReference type="GO" id="GO:0006744">
    <property type="term" value="P:ubiquinone biosynthetic process"/>
    <property type="evidence" value="ECO:0007669"/>
    <property type="project" value="UniProtKB-UniRule"/>
</dbReference>
<dbReference type="InterPro" id="IPR028978">
    <property type="entry name" value="Chorismate_lyase_/UTRA_dom_sf"/>
</dbReference>
<reference evidence="6" key="1">
    <citation type="journal article" date="2005" name="Environ. Microbiol.">
        <title>Lateral gene transfer and phylogenetic assignment of environmental fosmid clones.</title>
        <authorList>
            <person name="Nesbo C.L."/>
            <person name="Boucher Y."/>
            <person name="Dlutek M."/>
            <person name="Doolittle F.W."/>
        </authorList>
    </citation>
    <scope>NUCLEOTIDE SEQUENCE</scope>
</reference>
<dbReference type="GO" id="GO:0042866">
    <property type="term" value="P:pyruvate biosynthetic process"/>
    <property type="evidence" value="ECO:0007669"/>
    <property type="project" value="UniProtKB-UniRule"/>
</dbReference>
<keyword evidence="2 5" id="KW-0831">Ubiquinone biosynthesis</keyword>
<name>Q2Z0B6_9PROT</name>
<comment type="subcellular location">
    <subcellularLocation>
        <location evidence="5">Cytoplasm</location>
    </subcellularLocation>
</comment>